<accession>A0A347VRY1</accession>
<dbReference type="EMBL" id="JRMP02000022">
    <property type="protein sequence ID" value="TLD92201.1"/>
    <property type="molecule type" value="Genomic_DNA"/>
</dbReference>
<dbReference type="STRING" id="1548018.LS64_11030"/>
<protein>
    <submittedName>
        <fullName evidence="3">Uncharacterized protein</fullName>
    </submittedName>
</protein>
<dbReference type="Proteomes" id="UP000029714">
    <property type="component" value="Unassembled WGS sequence"/>
</dbReference>
<gene>
    <name evidence="2" type="ORF">DCO61_02635</name>
    <name evidence="3" type="ORF">LS64_010635</name>
</gene>
<reference evidence="3 4" key="1">
    <citation type="journal article" date="2014" name="Genome Announc.">
        <title>Draft genome sequences of eight enterohepatic helicobacter species isolated from both laboratory and wild rodents.</title>
        <authorList>
            <person name="Sheh A."/>
            <person name="Shen Z."/>
            <person name="Fox J.G."/>
        </authorList>
    </citation>
    <scope>NUCLEOTIDE SEQUENCE [LARGE SCALE GENOMIC DNA]</scope>
    <source>
        <strain evidence="3 4">MIT 97-6194</strain>
    </source>
</reference>
<dbReference type="RefSeq" id="WP_034573066.1">
    <property type="nucleotide sequence ID" value="NZ_JRMP02000022.1"/>
</dbReference>
<feature type="transmembrane region" description="Helical" evidence="1">
    <location>
        <begin position="30"/>
        <end position="52"/>
    </location>
</feature>
<organism evidence="3 4">
    <name type="scientific">Helicobacter saguini</name>
    <dbReference type="NCBI Taxonomy" id="1548018"/>
    <lineage>
        <taxon>Bacteria</taxon>
        <taxon>Pseudomonadati</taxon>
        <taxon>Campylobacterota</taxon>
        <taxon>Epsilonproteobacteria</taxon>
        <taxon>Campylobacterales</taxon>
        <taxon>Helicobacteraceae</taxon>
        <taxon>Helicobacter</taxon>
    </lineage>
</organism>
<keyword evidence="1" id="KW-0812">Transmembrane</keyword>
<feature type="transmembrane region" description="Helical" evidence="1">
    <location>
        <begin position="7"/>
        <end position="24"/>
    </location>
</feature>
<evidence type="ECO:0000256" key="1">
    <source>
        <dbReference type="SAM" id="Phobius"/>
    </source>
</evidence>
<evidence type="ECO:0000313" key="2">
    <source>
        <dbReference type="EMBL" id="MWV68949.1"/>
    </source>
</evidence>
<keyword evidence="1" id="KW-0472">Membrane</keyword>
<sequence length="65" mass="7586">MPILQLFIIFVVLISITYFVLKLLGYVIPVLLWLVGFIVIVALICAFTAIFYTKIQDYFKNNQRD</sequence>
<evidence type="ECO:0000313" key="3">
    <source>
        <dbReference type="EMBL" id="TLD92201.1"/>
    </source>
</evidence>
<dbReference type="Proteomes" id="UP000477070">
    <property type="component" value="Unassembled WGS sequence"/>
</dbReference>
<comment type="caution">
    <text evidence="3">The sequence shown here is derived from an EMBL/GenBank/DDBJ whole genome shotgun (WGS) entry which is preliminary data.</text>
</comment>
<reference evidence="3" key="3">
    <citation type="submission" date="2018-04" db="EMBL/GenBank/DDBJ databases">
        <authorList>
            <person name="Sheh A."/>
            <person name="Shen Z."/>
            <person name="Mannion A.J."/>
            <person name="Fox J.G."/>
        </authorList>
    </citation>
    <scope>NUCLEOTIDE SEQUENCE</scope>
    <source>
        <strain evidence="3">MIT 97-6194</strain>
    </source>
</reference>
<keyword evidence="4" id="KW-1185">Reference proteome</keyword>
<dbReference type="EMBL" id="QBIU01000001">
    <property type="protein sequence ID" value="MWV68949.1"/>
    <property type="molecule type" value="Genomic_DNA"/>
</dbReference>
<reference evidence="2 5" key="4">
    <citation type="submission" date="2019-12" db="EMBL/GenBank/DDBJ databases">
        <title>Multi-Generational Helicobacter saguini Isolates.</title>
        <authorList>
            <person name="Mannion A."/>
            <person name="Shen Z."/>
            <person name="Fox J.G."/>
        </authorList>
    </citation>
    <scope>NUCLEOTIDE SEQUENCE [LARGE SCALE GENOMIC DNA]</scope>
    <source>
        <strain evidence="2">16-048</strain>
        <strain evidence="5">16-048 (F4)</strain>
    </source>
</reference>
<keyword evidence="1" id="KW-1133">Transmembrane helix</keyword>
<evidence type="ECO:0000313" key="4">
    <source>
        <dbReference type="Proteomes" id="UP000029714"/>
    </source>
</evidence>
<proteinExistence type="predicted"/>
<reference evidence="3 4" key="2">
    <citation type="journal article" date="2016" name="Infect. Immun.">
        <title>Helicobacter saguini, a Novel Helicobacter Isolated from Cotton-Top Tamarins with Ulcerative Colitis, Has Proinflammatory Properties and Induces Typhlocolitis and Dysplasia in Gnotobiotic IL-10-/- Mice.</title>
        <authorList>
            <person name="Shen Z."/>
            <person name="Mannion A."/>
            <person name="Whary M.T."/>
            <person name="Muthupalani S."/>
            <person name="Sheh A."/>
            <person name="Feng Y."/>
            <person name="Gong G."/>
            <person name="Vandamme P."/>
            <person name="Holcombe H.R."/>
            <person name="Paster B.J."/>
            <person name="Fox J.G."/>
        </authorList>
    </citation>
    <scope>NUCLEOTIDE SEQUENCE [LARGE SCALE GENOMIC DNA]</scope>
    <source>
        <strain evidence="3 4">MIT 97-6194</strain>
    </source>
</reference>
<evidence type="ECO:0000313" key="5">
    <source>
        <dbReference type="Proteomes" id="UP000477070"/>
    </source>
</evidence>
<dbReference type="AlphaFoldDB" id="A0A347VRY1"/>
<name>A0A347VRY1_9HELI</name>